<keyword evidence="2" id="KW-1185">Reference proteome</keyword>
<name>A0A543N929_9ACTN</name>
<reference evidence="1 2" key="1">
    <citation type="submission" date="2019-06" db="EMBL/GenBank/DDBJ databases">
        <title>Sequencing the genomes of 1000 actinobacteria strains.</title>
        <authorList>
            <person name="Klenk H.-P."/>
        </authorList>
    </citation>
    <scope>NUCLEOTIDE SEQUENCE [LARGE SCALE GENOMIC DNA]</scope>
    <source>
        <strain evidence="1 2">DSM 45015</strain>
    </source>
</reference>
<dbReference type="RefSeq" id="WP_141925399.1">
    <property type="nucleotide sequence ID" value="NZ_VFQC01000002.1"/>
</dbReference>
<sequence>MRNTIARYLRNPGHRVARHAANSPERIRIEVPLTPAPASYLVPPQAALVRPYVPRHEHSWVNSCDNRAGMAVLLELARSVEVAA</sequence>
<dbReference type="Proteomes" id="UP000317422">
    <property type="component" value="Unassembled WGS sequence"/>
</dbReference>
<comment type="caution">
    <text evidence="1">The sequence shown here is derived from an EMBL/GenBank/DDBJ whole genome shotgun (WGS) entry which is preliminary data.</text>
</comment>
<organism evidence="1 2">
    <name type="scientific">Haloactinospora alba</name>
    <dbReference type="NCBI Taxonomy" id="405555"/>
    <lineage>
        <taxon>Bacteria</taxon>
        <taxon>Bacillati</taxon>
        <taxon>Actinomycetota</taxon>
        <taxon>Actinomycetes</taxon>
        <taxon>Streptosporangiales</taxon>
        <taxon>Nocardiopsidaceae</taxon>
        <taxon>Haloactinospora</taxon>
    </lineage>
</organism>
<dbReference type="EMBL" id="VFQC01000002">
    <property type="protein sequence ID" value="TQN28335.1"/>
    <property type="molecule type" value="Genomic_DNA"/>
</dbReference>
<protein>
    <submittedName>
        <fullName evidence="1">Uncharacterized protein</fullName>
    </submittedName>
</protein>
<accession>A0A543N929</accession>
<gene>
    <name evidence="1" type="ORF">FHX37_3669</name>
</gene>
<evidence type="ECO:0000313" key="1">
    <source>
        <dbReference type="EMBL" id="TQN28335.1"/>
    </source>
</evidence>
<dbReference type="AlphaFoldDB" id="A0A543N929"/>
<evidence type="ECO:0000313" key="2">
    <source>
        <dbReference type="Proteomes" id="UP000317422"/>
    </source>
</evidence>
<proteinExistence type="predicted"/>